<protein>
    <recommendedName>
        <fullName evidence="2">DUF4396 domain-containing protein</fullName>
    </recommendedName>
</protein>
<evidence type="ECO:0000256" key="1">
    <source>
        <dbReference type="SAM" id="Phobius"/>
    </source>
</evidence>
<reference evidence="3 4" key="1">
    <citation type="submission" date="2018-01" db="EMBL/GenBank/DDBJ databases">
        <title>A novel member of the phylum Bacteroidetes isolated from glacier ice.</title>
        <authorList>
            <person name="Liu Q."/>
            <person name="Xin Y.-H."/>
        </authorList>
    </citation>
    <scope>NUCLEOTIDE SEQUENCE [LARGE SCALE GENOMIC DNA]</scope>
    <source>
        <strain evidence="3 4">RB1R16</strain>
    </source>
</reference>
<sequence>MIWTEIGIWKRCLISTFICLIGCSIGVMGVMFYLVNYPWLVVLLLSFICGLITCLLFMIGWDMLFNKMNFIASFRMSYKMSIISLSIMILSENAAMRLIAPISSTDQMHMHSNHNLQIMAIAMVIGFLLSLPYNYYILQKNDQVCH</sequence>
<feature type="domain" description="DUF4396" evidence="2">
    <location>
        <begin position="9"/>
        <end position="140"/>
    </location>
</feature>
<feature type="transmembrane region" description="Helical" evidence="1">
    <location>
        <begin position="116"/>
        <end position="138"/>
    </location>
</feature>
<name>A0A2S7SS42_9BACT</name>
<comment type="caution">
    <text evidence="3">The sequence shown here is derived from an EMBL/GenBank/DDBJ whole genome shotgun (WGS) entry which is preliminary data.</text>
</comment>
<dbReference type="OrthoDB" id="677920at2"/>
<feature type="transmembrane region" description="Helical" evidence="1">
    <location>
        <begin position="39"/>
        <end position="61"/>
    </location>
</feature>
<accession>A0A2S7SS42</accession>
<evidence type="ECO:0000313" key="4">
    <source>
        <dbReference type="Proteomes" id="UP000239872"/>
    </source>
</evidence>
<dbReference type="EMBL" id="PPSL01000006">
    <property type="protein sequence ID" value="PQJ09366.1"/>
    <property type="molecule type" value="Genomic_DNA"/>
</dbReference>
<evidence type="ECO:0000259" key="2">
    <source>
        <dbReference type="Pfam" id="PF14342"/>
    </source>
</evidence>
<dbReference type="RefSeq" id="WP_105040816.1">
    <property type="nucleotide sequence ID" value="NZ_PPSL01000006.1"/>
</dbReference>
<dbReference type="AlphaFoldDB" id="A0A2S7SS42"/>
<keyword evidence="4" id="KW-1185">Reference proteome</keyword>
<evidence type="ECO:0000313" key="3">
    <source>
        <dbReference type="EMBL" id="PQJ09366.1"/>
    </source>
</evidence>
<keyword evidence="1" id="KW-1133">Transmembrane helix</keyword>
<dbReference type="InterPro" id="IPR025509">
    <property type="entry name" value="DUF4396"/>
</dbReference>
<feature type="transmembrane region" description="Helical" evidence="1">
    <location>
        <begin position="82"/>
        <end position="104"/>
    </location>
</feature>
<gene>
    <name evidence="3" type="ORF">CJD36_019150</name>
</gene>
<organism evidence="3 4">
    <name type="scientific">Flavipsychrobacter stenotrophus</name>
    <dbReference type="NCBI Taxonomy" id="2077091"/>
    <lineage>
        <taxon>Bacteria</taxon>
        <taxon>Pseudomonadati</taxon>
        <taxon>Bacteroidota</taxon>
        <taxon>Chitinophagia</taxon>
        <taxon>Chitinophagales</taxon>
        <taxon>Chitinophagaceae</taxon>
        <taxon>Flavipsychrobacter</taxon>
    </lineage>
</organism>
<dbReference type="Proteomes" id="UP000239872">
    <property type="component" value="Unassembled WGS sequence"/>
</dbReference>
<feature type="transmembrane region" description="Helical" evidence="1">
    <location>
        <begin position="12"/>
        <end position="33"/>
    </location>
</feature>
<proteinExistence type="predicted"/>
<keyword evidence="1" id="KW-0812">Transmembrane</keyword>
<keyword evidence="1" id="KW-0472">Membrane</keyword>
<dbReference type="Pfam" id="PF14342">
    <property type="entry name" value="DUF4396"/>
    <property type="match status" value="1"/>
</dbReference>